<evidence type="ECO:0000313" key="2">
    <source>
        <dbReference type="EMBL" id="KAL2608552.1"/>
    </source>
</evidence>
<name>A0ABD1XHZ3_9MARC</name>
<feature type="compositionally biased region" description="Acidic residues" evidence="1">
    <location>
        <begin position="46"/>
        <end position="55"/>
    </location>
</feature>
<accession>A0ABD1XHZ3</accession>
<protein>
    <submittedName>
        <fullName evidence="2">Uncharacterized protein</fullName>
    </submittedName>
</protein>
<evidence type="ECO:0000256" key="1">
    <source>
        <dbReference type="SAM" id="MobiDB-lite"/>
    </source>
</evidence>
<feature type="region of interest" description="Disordered" evidence="1">
    <location>
        <begin position="30"/>
        <end position="76"/>
    </location>
</feature>
<organism evidence="2 3">
    <name type="scientific">Riccia fluitans</name>
    <dbReference type="NCBI Taxonomy" id="41844"/>
    <lineage>
        <taxon>Eukaryota</taxon>
        <taxon>Viridiplantae</taxon>
        <taxon>Streptophyta</taxon>
        <taxon>Embryophyta</taxon>
        <taxon>Marchantiophyta</taxon>
        <taxon>Marchantiopsida</taxon>
        <taxon>Marchantiidae</taxon>
        <taxon>Marchantiales</taxon>
        <taxon>Ricciaceae</taxon>
        <taxon>Riccia</taxon>
    </lineage>
</organism>
<proteinExistence type="predicted"/>
<reference evidence="2 3" key="1">
    <citation type="submission" date="2024-09" db="EMBL/GenBank/DDBJ databases">
        <title>Chromosome-scale assembly of Riccia fluitans.</title>
        <authorList>
            <person name="Paukszto L."/>
            <person name="Sawicki J."/>
            <person name="Karawczyk K."/>
            <person name="Piernik-Szablinska J."/>
            <person name="Szczecinska M."/>
            <person name="Mazdziarz M."/>
        </authorList>
    </citation>
    <scope>NUCLEOTIDE SEQUENCE [LARGE SCALE GENOMIC DNA]</scope>
    <source>
        <strain evidence="2">Rf_01</strain>
        <tissue evidence="2">Aerial parts of the thallus</tissue>
    </source>
</reference>
<keyword evidence="3" id="KW-1185">Reference proteome</keyword>
<gene>
    <name evidence="2" type="ORF">R1flu_027125</name>
</gene>
<evidence type="ECO:0000313" key="3">
    <source>
        <dbReference type="Proteomes" id="UP001605036"/>
    </source>
</evidence>
<dbReference type="AlphaFoldDB" id="A0ABD1XHZ3"/>
<sequence length="239" mass="26390">MSTDPGSTSKSKAGTSMSALVRRVFGAGPRFKKSCSNRVSAAAEEQHEEEGEEDYFSAKIKGTSSSSTSSEMESDGESEEILKKGFWRTKSRASRKQKMYYQTSWIGSSRPKLAISNLRIRTVQLVRLVRAMAFLKRLRNACRRLVHAAGTSKAVTSLTNLCYVIADLIPRAGDTEDDEKCPAGANSIIILRPILLQSLEKRDLAFSLRNRADIQALRETLNLQALIAGAQIRTQTEVS</sequence>
<comment type="caution">
    <text evidence="2">The sequence shown here is derived from an EMBL/GenBank/DDBJ whole genome shotgun (WGS) entry which is preliminary data.</text>
</comment>
<dbReference type="Proteomes" id="UP001605036">
    <property type="component" value="Unassembled WGS sequence"/>
</dbReference>
<dbReference type="EMBL" id="JBHFFA010000008">
    <property type="protein sequence ID" value="KAL2608552.1"/>
    <property type="molecule type" value="Genomic_DNA"/>
</dbReference>